<organism evidence="1 2">
    <name type="scientific">Paludibacterium paludis</name>
    <dbReference type="NCBI Taxonomy" id="1225769"/>
    <lineage>
        <taxon>Bacteria</taxon>
        <taxon>Pseudomonadati</taxon>
        <taxon>Pseudomonadota</taxon>
        <taxon>Betaproteobacteria</taxon>
        <taxon>Neisseriales</taxon>
        <taxon>Chromobacteriaceae</taxon>
        <taxon>Paludibacterium</taxon>
    </lineage>
</organism>
<comment type="caution">
    <text evidence="1">The sequence shown here is derived from an EMBL/GenBank/DDBJ whole genome shotgun (WGS) entry which is preliminary data.</text>
</comment>
<evidence type="ECO:0000313" key="2">
    <source>
        <dbReference type="Proteomes" id="UP000645257"/>
    </source>
</evidence>
<reference evidence="1" key="2">
    <citation type="submission" date="2020-09" db="EMBL/GenBank/DDBJ databases">
        <authorList>
            <person name="Sun Q."/>
            <person name="Kim S."/>
        </authorList>
    </citation>
    <scope>NUCLEOTIDE SEQUENCE</scope>
    <source>
        <strain evidence="1">KCTC 32182</strain>
    </source>
</reference>
<proteinExistence type="predicted"/>
<evidence type="ECO:0000313" key="1">
    <source>
        <dbReference type="EMBL" id="GGY19578.1"/>
    </source>
</evidence>
<dbReference type="EMBL" id="BMYX01000013">
    <property type="protein sequence ID" value="GGY19578.1"/>
    <property type="molecule type" value="Genomic_DNA"/>
</dbReference>
<reference evidence="1" key="1">
    <citation type="journal article" date="2014" name="Int. J. Syst. Evol. Microbiol.">
        <title>Complete genome sequence of Corynebacterium casei LMG S-19264T (=DSM 44701T), isolated from a smear-ripened cheese.</title>
        <authorList>
            <consortium name="US DOE Joint Genome Institute (JGI-PGF)"/>
            <person name="Walter F."/>
            <person name="Albersmeier A."/>
            <person name="Kalinowski J."/>
            <person name="Ruckert C."/>
        </authorList>
    </citation>
    <scope>NUCLEOTIDE SEQUENCE</scope>
    <source>
        <strain evidence="1">KCTC 32182</strain>
    </source>
</reference>
<name>A0A918P3Z6_9NEIS</name>
<sequence>MLTINDLVASFDGTCYYDGTKKVFLFLTHYSFVYIGKECLHVLRLPCEGTLIRWHSESPCLQDITDSIKLNVNFLNL</sequence>
<accession>A0A918P3Z6</accession>
<dbReference type="AlphaFoldDB" id="A0A918P3Z6"/>
<protein>
    <submittedName>
        <fullName evidence="1">Uncharacterized protein</fullName>
    </submittedName>
</protein>
<gene>
    <name evidence="1" type="ORF">GCM10011289_23950</name>
</gene>
<dbReference type="Proteomes" id="UP000645257">
    <property type="component" value="Unassembled WGS sequence"/>
</dbReference>
<keyword evidence="2" id="KW-1185">Reference proteome</keyword>